<dbReference type="Pfam" id="PF20242">
    <property type="entry name" value="Emfourin"/>
    <property type="match status" value="1"/>
</dbReference>
<dbReference type="OrthoDB" id="8658956at2"/>
<keyword evidence="2" id="KW-1185">Reference proteome</keyword>
<dbReference type="AlphaFoldDB" id="A0A2N5E671"/>
<dbReference type="RefSeq" id="WP_101816254.1">
    <property type="nucleotide sequence ID" value="NZ_PJZF01000008.1"/>
</dbReference>
<dbReference type="InterPro" id="IPR049457">
    <property type="entry name" value="Emfourin"/>
</dbReference>
<accession>A0A2N5E671</accession>
<dbReference type="Proteomes" id="UP000234240">
    <property type="component" value="Unassembled WGS sequence"/>
</dbReference>
<dbReference type="EMBL" id="PJZF01000008">
    <property type="protein sequence ID" value="PLR36797.1"/>
    <property type="molecule type" value="Genomic_DNA"/>
</dbReference>
<gene>
    <name evidence="1" type="ORF">CYR55_11370</name>
</gene>
<comment type="caution">
    <text evidence="1">The sequence shown here is derived from an EMBL/GenBank/DDBJ whole genome shotgun (WGS) entry which is preliminary data.</text>
</comment>
<name>A0A2N5E671_9GAMM</name>
<sequence>MHPLSELNPDTVIILVREGGFAFIPKLNGPRRIALTDVSEETRERICHLINQILPYAQQQPGQAGRGDQRYFRLELHFTSADYQDWVLVIPETRTPEELIKLWKYGDLDGDGKPDIPPGH</sequence>
<organism evidence="1 2">
    <name type="scientific">Chimaeribacter californicus</name>
    <dbReference type="NCBI Taxonomy" id="2060067"/>
    <lineage>
        <taxon>Bacteria</taxon>
        <taxon>Pseudomonadati</taxon>
        <taxon>Pseudomonadota</taxon>
        <taxon>Gammaproteobacteria</taxon>
        <taxon>Enterobacterales</taxon>
        <taxon>Yersiniaceae</taxon>
        <taxon>Chimaeribacter</taxon>
    </lineage>
</organism>
<reference evidence="1 2" key="1">
    <citation type="submission" date="2017-12" db="EMBL/GenBank/DDBJ databases">
        <title>Characterization of six clinical isolates of Enterochimera gen. nov., a novel genus of the Yersiniaciae family and the three species Enterochimera arupensis sp. nov., Enterochimera coloradensis sp. nov, and Enterochimera californica sp. nov.</title>
        <authorList>
            <person name="Rossi A."/>
            <person name="Fisher M."/>
        </authorList>
    </citation>
    <scope>NUCLEOTIDE SEQUENCE [LARGE SCALE GENOMIC DNA]</scope>
    <source>
        <strain evidence="2">2015-Iso6</strain>
    </source>
</reference>
<evidence type="ECO:0000313" key="1">
    <source>
        <dbReference type="EMBL" id="PLR36797.1"/>
    </source>
</evidence>
<evidence type="ECO:0000313" key="2">
    <source>
        <dbReference type="Proteomes" id="UP000234240"/>
    </source>
</evidence>
<protein>
    <submittedName>
        <fullName evidence="1">Uncharacterized protein</fullName>
    </submittedName>
</protein>
<proteinExistence type="predicted"/>